<reference evidence="1" key="2">
    <citation type="journal article" date="2015" name="Data Brief">
        <title>Shoot transcriptome of the giant reed, Arundo donax.</title>
        <authorList>
            <person name="Barrero R.A."/>
            <person name="Guerrero F.D."/>
            <person name="Moolhuijzen P."/>
            <person name="Goolsby J.A."/>
            <person name="Tidwell J."/>
            <person name="Bellgard S.E."/>
            <person name="Bellgard M.I."/>
        </authorList>
    </citation>
    <scope>NUCLEOTIDE SEQUENCE</scope>
    <source>
        <tissue evidence="1">Shoot tissue taken approximately 20 cm above the soil surface</tissue>
    </source>
</reference>
<sequence>MCVEGFPMVGSRTLGFWGTDKLFLKLRSGSPAAF</sequence>
<dbReference type="EMBL" id="GBRH01160700">
    <property type="protein sequence ID" value="JAE37196.1"/>
    <property type="molecule type" value="Transcribed_RNA"/>
</dbReference>
<reference evidence="1" key="1">
    <citation type="submission" date="2014-09" db="EMBL/GenBank/DDBJ databases">
        <authorList>
            <person name="Magalhaes I.L.F."/>
            <person name="Oliveira U."/>
            <person name="Santos F.R."/>
            <person name="Vidigal T.H.D.A."/>
            <person name="Brescovit A.D."/>
            <person name="Santos A.J."/>
        </authorList>
    </citation>
    <scope>NUCLEOTIDE SEQUENCE</scope>
    <source>
        <tissue evidence="1">Shoot tissue taken approximately 20 cm above the soil surface</tissue>
    </source>
</reference>
<dbReference type="AlphaFoldDB" id="A0A0A9HQN4"/>
<organism evidence="1">
    <name type="scientific">Arundo donax</name>
    <name type="common">Giant reed</name>
    <name type="synonym">Donax arundinaceus</name>
    <dbReference type="NCBI Taxonomy" id="35708"/>
    <lineage>
        <taxon>Eukaryota</taxon>
        <taxon>Viridiplantae</taxon>
        <taxon>Streptophyta</taxon>
        <taxon>Embryophyta</taxon>
        <taxon>Tracheophyta</taxon>
        <taxon>Spermatophyta</taxon>
        <taxon>Magnoliopsida</taxon>
        <taxon>Liliopsida</taxon>
        <taxon>Poales</taxon>
        <taxon>Poaceae</taxon>
        <taxon>PACMAD clade</taxon>
        <taxon>Arundinoideae</taxon>
        <taxon>Arundineae</taxon>
        <taxon>Arundo</taxon>
    </lineage>
</organism>
<proteinExistence type="predicted"/>
<protein>
    <submittedName>
        <fullName evidence="1">Uncharacterized protein</fullName>
    </submittedName>
</protein>
<accession>A0A0A9HQN4</accession>
<name>A0A0A9HQN4_ARUDO</name>
<evidence type="ECO:0000313" key="1">
    <source>
        <dbReference type="EMBL" id="JAE37196.1"/>
    </source>
</evidence>